<evidence type="ECO:0000256" key="2">
    <source>
        <dbReference type="ARBA" id="ARBA00004323"/>
    </source>
</evidence>
<evidence type="ECO:0000313" key="14">
    <source>
        <dbReference type="EMBL" id="QHT31824.1"/>
    </source>
</evidence>
<proteinExistence type="predicted"/>
<keyword evidence="9" id="KW-0472">Membrane</keyword>
<dbReference type="EMBL" id="MN738925">
    <property type="protein sequence ID" value="QHT31824.1"/>
    <property type="molecule type" value="Genomic_DNA"/>
</dbReference>
<evidence type="ECO:0000256" key="12">
    <source>
        <dbReference type="ARBA" id="ARBA00037859"/>
    </source>
</evidence>
<dbReference type="InterPro" id="IPR001509">
    <property type="entry name" value="Epimerase_deHydtase"/>
</dbReference>
<keyword evidence="3" id="KW-0812">Transmembrane</keyword>
<keyword evidence="10" id="KW-0325">Glycoprotein</keyword>
<organism evidence="14">
    <name type="scientific">viral metagenome</name>
    <dbReference type="NCBI Taxonomy" id="1070528"/>
    <lineage>
        <taxon>unclassified sequences</taxon>
        <taxon>metagenomes</taxon>
        <taxon>organismal metagenomes</taxon>
    </lineage>
</organism>
<comment type="cofactor">
    <cofactor evidence="1">
        <name>NAD(+)</name>
        <dbReference type="ChEBI" id="CHEBI:57540"/>
    </cofactor>
</comment>
<evidence type="ECO:0000256" key="6">
    <source>
        <dbReference type="ARBA" id="ARBA00022989"/>
    </source>
</evidence>
<dbReference type="GO" id="GO:0070403">
    <property type="term" value="F:NAD+ binding"/>
    <property type="evidence" value="ECO:0007669"/>
    <property type="project" value="InterPro"/>
</dbReference>
<dbReference type="FunFam" id="3.40.50.720:FF:000065">
    <property type="entry name" value="UDP-glucuronic acid decarboxylase 1"/>
    <property type="match status" value="1"/>
</dbReference>
<evidence type="ECO:0000256" key="4">
    <source>
        <dbReference type="ARBA" id="ARBA00022793"/>
    </source>
</evidence>
<protein>
    <recommendedName>
        <fullName evidence="13">NAD-dependent epimerase/dehydratase domain-containing protein</fullName>
    </recommendedName>
</protein>
<keyword evidence="5" id="KW-0735">Signal-anchor</keyword>
<dbReference type="Pfam" id="PF01370">
    <property type="entry name" value="Epimerase"/>
    <property type="match status" value="1"/>
</dbReference>
<dbReference type="PANTHER" id="PTHR43078">
    <property type="entry name" value="UDP-GLUCURONIC ACID DECARBOXYLASE-RELATED"/>
    <property type="match status" value="1"/>
</dbReference>
<evidence type="ECO:0000256" key="5">
    <source>
        <dbReference type="ARBA" id="ARBA00022968"/>
    </source>
</evidence>
<name>A0A6C0ERL0_9ZZZZ</name>
<keyword evidence="11" id="KW-0456">Lyase</keyword>
<evidence type="ECO:0000256" key="1">
    <source>
        <dbReference type="ARBA" id="ARBA00001911"/>
    </source>
</evidence>
<dbReference type="GO" id="GO:0032580">
    <property type="term" value="C:Golgi cisterna membrane"/>
    <property type="evidence" value="ECO:0007669"/>
    <property type="project" value="UniProtKB-SubCell"/>
</dbReference>
<dbReference type="InterPro" id="IPR044516">
    <property type="entry name" value="UXS-like"/>
</dbReference>
<evidence type="ECO:0000256" key="7">
    <source>
        <dbReference type="ARBA" id="ARBA00023027"/>
    </source>
</evidence>
<keyword evidence="4" id="KW-0210">Decarboxylase</keyword>
<feature type="domain" description="NAD-dependent epimerase/dehydratase" evidence="13">
    <location>
        <begin position="58"/>
        <end position="293"/>
    </location>
</feature>
<reference evidence="14" key="1">
    <citation type="journal article" date="2020" name="Nature">
        <title>Giant virus diversity and host interactions through global metagenomics.</title>
        <authorList>
            <person name="Schulz F."/>
            <person name="Roux S."/>
            <person name="Paez-Espino D."/>
            <person name="Jungbluth S."/>
            <person name="Walsh D.A."/>
            <person name="Denef V.J."/>
            <person name="McMahon K.D."/>
            <person name="Konstantinidis K.T."/>
            <person name="Eloe-Fadrosh E.A."/>
            <person name="Kyrpides N.C."/>
            <person name="Woyke T."/>
        </authorList>
    </citation>
    <scope>NUCLEOTIDE SEQUENCE</scope>
    <source>
        <strain evidence="14">GVMAG-M-3300009155-48</strain>
    </source>
</reference>
<dbReference type="PANTHER" id="PTHR43078:SF6">
    <property type="entry name" value="UDP-GLUCURONIC ACID DECARBOXYLASE 1"/>
    <property type="match status" value="1"/>
</dbReference>
<dbReference type="GO" id="GO:0048040">
    <property type="term" value="F:UDP-glucuronate decarboxylase activity"/>
    <property type="evidence" value="ECO:0007669"/>
    <property type="project" value="TreeGrafter"/>
</dbReference>
<evidence type="ECO:0000256" key="11">
    <source>
        <dbReference type="ARBA" id="ARBA00023239"/>
    </source>
</evidence>
<accession>A0A6C0ERL0</accession>
<dbReference type="Gene3D" id="3.40.50.720">
    <property type="entry name" value="NAD(P)-binding Rossmann-like Domain"/>
    <property type="match status" value="1"/>
</dbReference>
<keyword evidence="6" id="KW-1133">Transmembrane helix</keyword>
<dbReference type="GO" id="GO:0042732">
    <property type="term" value="P:D-xylose metabolic process"/>
    <property type="evidence" value="ECO:0007669"/>
    <property type="project" value="InterPro"/>
</dbReference>
<keyword evidence="7" id="KW-0520">NAD</keyword>
<dbReference type="GO" id="GO:0000139">
    <property type="term" value="C:Golgi membrane"/>
    <property type="evidence" value="ECO:0007669"/>
    <property type="project" value="UniProtKB-SubCell"/>
</dbReference>
<dbReference type="InterPro" id="IPR036291">
    <property type="entry name" value="NAD(P)-bd_dom_sf"/>
</dbReference>
<keyword evidence="8" id="KW-0333">Golgi apparatus</keyword>
<sequence>MVGILNLCAFKMRMVTVAFALVNRPRMGDLIVQRCNKNIYIWKKHINIYGYGSIMKTILVTGGAGFLGRNLCKKLLENPNNIVICLDNLVTGSHKNIEEFEKNTNFTFLRADVTQSIQFPLLDEIYHMACIASPDKYKVHSIETLNTCFIGTQNMIQLAKQHNAKLLFTSTSEIYGDPDVHPQPENYFGNVNTMGERSCYDEGKRIGETLIYEYRKKHGLDLKVVRIFNTYGPYMDINDGRVITNFIKQIINKEALNIYGNGNQTRSFCYVDDMIDGLIRMMNSNEAGPINIGNPHCEFTLNELVKVFEKITNRKLPVTYLSSTENDPKQRRPVILKAQILLGFEPKIELVAGIQKTLDYFQNIQNTQN</sequence>
<evidence type="ECO:0000256" key="8">
    <source>
        <dbReference type="ARBA" id="ARBA00023034"/>
    </source>
</evidence>
<dbReference type="SUPFAM" id="SSF51735">
    <property type="entry name" value="NAD(P)-binding Rossmann-fold domains"/>
    <property type="match status" value="1"/>
</dbReference>
<dbReference type="AlphaFoldDB" id="A0A6C0ERL0"/>
<evidence type="ECO:0000256" key="10">
    <source>
        <dbReference type="ARBA" id="ARBA00023180"/>
    </source>
</evidence>
<evidence type="ECO:0000256" key="3">
    <source>
        <dbReference type="ARBA" id="ARBA00022692"/>
    </source>
</evidence>
<comment type="subcellular location">
    <subcellularLocation>
        <location evidence="2">Golgi apparatus membrane</location>
        <topology evidence="2">Single-pass type II membrane protein</topology>
    </subcellularLocation>
    <subcellularLocation>
        <location evidence="12">Golgi apparatus</location>
        <location evidence="12">Golgi stack membrane</location>
    </subcellularLocation>
</comment>
<evidence type="ECO:0000259" key="13">
    <source>
        <dbReference type="Pfam" id="PF01370"/>
    </source>
</evidence>
<evidence type="ECO:0000256" key="9">
    <source>
        <dbReference type="ARBA" id="ARBA00023136"/>
    </source>
</evidence>